<dbReference type="InterPro" id="IPR052652">
    <property type="entry name" value="Telomerase_Complex_Comp"/>
</dbReference>
<reference evidence="2" key="1">
    <citation type="journal article" date="2020" name="Nature">
        <title>Giant virus diversity and host interactions through global metagenomics.</title>
        <authorList>
            <person name="Schulz F."/>
            <person name="Roux S."/>
            <person name="Paez-Espino D."/>
            <person name="Jungbluth S."/>
            <person name="Walsh D.A."/>
            <person name="Denef V.J."/>
            <person name="McMahon K.D."/>
            <person name="Konstantinidis K.T."/>
            <person name="Eloe-Fadrosh E.A."/>
            <person name="Kyrpides N.C."/>
            <person name="Woyke T."/>
        </authorList>
    </citation>
    <scope>NUCLEOTIDE SEQUENCE</scope>
    <source>
        <strain evidence="2">GVMAG-S-1101164-67</strain>
    </source>
</reference>
<dbReference type="GO" id="GO:0005697">
    <property type="term" value="C:telomerase holoenzyme complex"/>
    <property type="evidence" value="ECO:0007669"/>
    <property type="project" value="TreeGrafter"/>
</dbReference>
<dbReference type="PANTHER" id="PTHR44791">
    <property type="entry name" value="TELOMERASE PROTEIN COMPONENT 1 TEP1"/>
    <property type="match status" value="1"/>
</dbReference>
<feature type="domain" description="TROVE" evidence="1">
    <location>
        <begin position="34"/>
        <end position="376"/>
    </location>
</feature>
<accession>A0A6C0JZH5</accession>
<sequence>MQSIDSMTKPTVSNFMGGKSYKLNPLQSLQIVCTSMICGEAQYYRATKGKGHKDPFKSHFLFQTFYENTESSNDYFITIVSNALDYDFLGTLAFIEKLRNEYFMRLNSHVLITQAVHHPKRVEFNKKNPKTFRKAIEDACNIPTDWTTQYKLLRESGKPIPTIWKKAIADQLQKLGSYQAAKYIHGSKTQGKTDKMLANIVDLIRITHPKPTDLLNDLVKHGKVSIIADEEQTWEKLRSKGNTWVEINDQIKLPHMALLRNLANILDEYAFLEPQEATAKINELVIRLIRGVKGGKQFPFRYYSAHKRLNKINGADEIYSRKRPRKLITTQDGEAPEIVYRTPEQEMLYKDLRSLVLEGLNQCLLESLETIPSLPGRVDCLSDNSGSSRGGIVSEYGSVGVYEISNLSAILTAFRSTQGGSVWVFGDTLKEYPVSKEKSILQQLDEVNEMGNTIGGGTETGVWLFWEKAIKESLPLDHVFIYSDMQAGTGQLYASNDYCKDMQQLGAIIHDGSGSAYIDVLSLVNTYRKNVNPKTNVFSVQVAGYDNSIMPDILYRGALLSGWTGKEAKMAYEICKLWDQIEA</sequence>
<dbReference type="Gene3D" id="3.40.50.410">
    <property type="entry name" value="von Willebrand factor, type A domain"/>
    <property type="match status" value="1"/>
</dbReference>
<dbReference type="SUPFAM" id="SSF140864">
    <property type="entry name" value="TROVE domain-like"/>
    <property type="match status" value="1"/>
</dbReference>
<evidence type="ECO:0000313" key="2">
    <source>
        <dbReference type="EMBL" id="QHU10301.1"/>
    </source>
</evidence>
<organism evidence="2">
    <name type="scientific">viral metagenome</name>
    <dbReference type="NCBI Taxonomy" id="1070528"/>
    <lineage>
        <taxon>unclassified sequences</taxon>
        <taxon>metagenomes</taxon>
        <taxon>organismal metagenomes</taxon>
    </lineage>
</organism>
<dbReference type="PANTHER" id="PTHR44791:SF1">
    <property type="entry name" value="TELOMERASE PROTEIN COMPONENT 1"/>
    <property type="match status" value="1"/>
</dbReference>
<dbReference type="AlphaFoldDB" id="A0A6C0JZH5"/>
<dbReference type="GO" id="GO:0003720">
    <property type="term" value="F:telomerase activity"/>
    <property type="evidence" value="ECO:0007669"/>
    <property type="project" value="TreeGrafter"/>
</dbReference>
<proteinExistence type="predicted"/>
<dbReference type="InterPro" id="IPR036465">
    <property type="entry name" value="vWFA_dom_sf"/>
</dbReference>
<dbReference type="GO" id="GO:0070034">
    <property type="term" value="F:telomerase RNA binding"/>
    <property type="evidence" value="ECO:0007669"/>
    <property type="project" value="TreeGrafter"/>
</dbReference>
<dbReference type="PROSITE" id="PS50988">
    <property type="entry name" value="TROVE"/>
    <property type="match status" value="1"/>
</dbReference>
<dbReference type="EMBL" id="MN740753">
    <property type="protein sequence ID" value="QHU10301.1"/>
    <property type="molecule type" value="Genomic_DNA"/>
</dbReference>
<dbReference type="InterPro" id="IPR037214">
    <property type="entry name" value="TROVE_dom_sf"/>
</dbReference>
<protein>
    <recommendedName>
        <fullName evidence="1">TROVE domain-containing protein</fullName>
    </recommendedName>
</protein>
<evidence type="ECO:0000259" key="1">
    <source>
        <dbReference type="PROSITE" id="PS50988"/>
    </source>
</evidence>
<dbReference type="Pfam" id="PF05731">
    <property type="entry name" value="TROVE"/>
    <property type="match status" value="1"/>
</dbReference>
<dbReference type="InterPro" id="IPR008858">
    <property type="entry name" value="TROVE_dom"/>
</dbReference>
<name>A0A6C0JZH5_9ZZZZ</name>
<dbReference type="GO" id="GO:0000722">
    <property type="term" value="P:telomere maintenance via recombination"/>
    <property type="evidence" value="ECO:0007669"/>
    <property type="project" value="TreeGrafter"/>
</dbReference>
<dbReference type="SUPFAM" id="SSF53300">
    <property type="entry name" value="vWA-like"/>
    <property type="match status" value="1"/>
</dbReference>